<evidence type="ECO:0000256" key="4">
    <source>
        <dbReference type="ARBA" id="ARBA00022833"/>
    </source>
</evidence>
<dbReference type="SUPFAM" id="SSF57667">
    <property type="entry name" value="beta-beta-alpha zinc fingers"/>
    <property type="match status" value="1"/>
</dbReference>
<feature type="domain" description="C2H2-type" evidence="6">
    <location>
        <begin position="344"/>
        <end position="372"/>
    </location>
</feature>
<dbReference type="Proteomes" id="UP000837857">
    <property type="component" value="Chromosome 29"/>
</dbReference>
<keyword evidence="1" id="KW-0479">Metal-binding</keyword>
<organism evidence="7 8">
    <name type="scientific">Iphiclides podalirius</name>
    <name type="common">scarce swallowtail</name>
    <dbReference type="NCBI Taxonomy" id="110791"/>
    <lineage>
        <taxon>Eukaryota</taxon>
        <taxon>Metazoa</taxon>
        <taxon>Ecdysozoa</taxon>
        <taxon>Arthropoda</taxon>
        <taxon>Hexapoda</taxon>
        <taxon>Insecta</taxon>
        <taxon>Pterygota</taxon>
        <taxon>Neoptera</taxon>
        <taxon>Endopterygota</taxon>
        <taxon>Lepidoptera</taxon>
        <taxon>Glossata</taxon>
        <taxon>Ditrysia</taxon>
        <taxon>Papilionoidea</taxon>
        <taxon>Papilionidae</taxon>
        <taxon>Papilioninae</taxon>
        <taxon>Iphiclides</taxon>
    </lineage>
</organism>
<dbReference type="PROSITE" id="PS00028">
    <property type="entry name" value="ZINC_FINGER_C2H2_1"/>
    <property type="match status" value="4"/>
</dbReference>
<dbReference type="EMBL" id="OW152841">
    <property type="protein sequence ID" value="CAH2062221.1"/>
    <property type="molecule type" value="Genomic_DNA"/>
</dbReference>
<name>A0ABN8INA1_9NEOP</name>
<evidence type="ECO:0000259" key="6">
    <source>
        <dbReference type="PROSITE" id="PS50157"/>
    </source>
</evidence>
<dbReference type="PANTHER" id="PTHR24379">
    <property type="entry name" value="KRAB AND ZINC FINGER DOMAIN-CONTAINING"/>
    <property type="match status" value="1"/>
</dbReference>
<feature type="domain" description="C2H2-type" evidence="6">
    <location>
        <begin position="162"/>
        <end position="187"/>
    </location>
</feature>
<dbReference type="SMART" id="SM00355">
    <property type="entry name" value="ZnF_C2H2"/>
    <property type="match status" value="12"/>
</dbReference>
<accession>A0ABN8INA1</accession>
<feature type="domain" description="C2H2-type" evidence="6">
    <location>
        <begin position="433"/>
        <end position="461"/>
    </location>
</feature>
<keyword evidence="3 5" id="KW-0863">Zinc-finger</keyword>
<evidence type="ECO:0000256" key="1">
    <source>
        <dbReference type="ARBA" id="ARBA00022723"/>
    </source>
</evidence>
<reference evidence="7" key="1">
    <citation type="submission" date="2022-03" db="EMBL/GenBank/DDBJ databases">
        <authorList>
            <person name="Martin H S."/>
        </authorList>
    </citation>
    <scope>NUCLEOTIDE SEQUENCE</scope>
</reference>
<dbReference type="InterPro" id="IPR036236">
    <property type="entry name" value="Znf_C2H2_sf"/>
</dbReference>
<dbReference type="PROSITE" id="PS50157">
    <property type="entry name" value="ZINC_FINGER_C2H2_2"/>
    <property type="match status" value="4"/>
</dbReference>
<evidence type="ECO:0000313" key="8">
    <source>
        <dbReference type="Proteomes" id="UP000837857"/>
    </source>
</evidence>
<evidence type="ECO:0000256" key="5">
    <source>
        <dbReference type="PROSITE-ProRule" id="PRU00042"/>
    </source>
</evidence>
<proteinExistence type="predicted"/>
<dbReference type="InterPro" id="IPR013087">
    <property type="entry name" value="Znf_C2H2_type"/>
</dbReference>
<gene>
    <name evidence="7" type="ORF">IPOD504_LOCUS11787</name>
</gene>
<evidence type="ECO:0000256" key="2">
    <source>
        <dbReference type="ARBA" id="ARBA00022737"/>
    </source>
</evidence>
<dbReference type="Gene3D" id="3.30.160.60">
    <property type="entry name" value="Classic Zinc Finger"/>
    <property type="match status" value="4"/>
</dbReference>
<feature type="non-terminal residue" evidence="7">
    <location>
        <position position="492"/>
    </location>
</feature>
<sequence length="492" mass="56852">MRGRDDARSESRIVLVYQTPQRRNAELILRHSTACPFKTRFSQILCVYCHTEYALLPELRYHMQSEHANADFKSVFYRMKGNLIKVDISELGCKLCREPLSDVESLMRHFSQQHGLPVKLNACYGVLPYRLRDGRWVCVCCERSYGGFVDYKRHVSSHYMDHNCDRCGTAFVSRHALRDHQRQVKCHRVAYKPRNGRSTRPRGNAEIILRCSTAYPFRMWMSNINCVFCTTKTRDPTAFRDHMATQHAAYDVQAAFYKKLGKAFLSVDITDLRCKLCTAPIDGFDHLVEHLMKEHRQPIRTDAQPGVLPFRLGDGTVWRCAMCTDRFKDLLSLKRHTHGHFQNYVCDACGEGFITESAMVAHSRTPHENKYSCSRCVATFRSLMDRDAHVKSQHTSTPYVCSYCEQRPRFATWEARKRHLLEVHNYGSAVDGYECALCRKRFKSRSGKYNHVARVHRVIKDSGSGYTCASCSRTFTSQLFLDKHVAKKHGDA</sequence>
<dbReference type="PANTHER" id="PTHR24379:SF121">
    <property type="entry name" value="C2H2-TYPE DOMAIN-CONTAINING PROTEIN"/>
    <property type="match status" value="1"/>
</dbReference>
<keyword evidence="2" id="KW-0677">Repeat</keyword>
<feature type="domain" description="C2H2-type" evidence="6">
    <location>
        <begin position="466"/>
        <end position="492"/>
    </location>
</feature>
<keyword evidence="4" id="KW-0862">Zinc</keyword>
<protein>
    <recommendedName>
        <fullName evidence="6">C2H2-type domain-containing protein</fullName>
    </recommendedName>
</protein>
<keyword evidence="8" id="KW-1185">Reference proteome</keyword>
<evidence type="ECO:0000313" key="7">
    <source>
        <dbReference type="EMBL" id="CAH2062221.1"/>
    </source>
</evidence>
<evidence type="ECO:0000256" key="3">
    <source>
        <dbReference type="ARBA" id="ARBA00022771"/>
    </source>
</evidence>